<keyword evidence="1" id="KW-0472">Membrane</keyword>
<keyword evidence="3" id="KW-1185">Reference proteome</keyword>
<accession>A0A437PX32</accession>
<dbReference type="AlphaFoldDB" id="A0A437PX32"/>
<name>A0A437PX32_9BACT</name>
<evidence type="ECO:0000313" key="3">
    <source>
        <dbReference type="Proteomes" id="UP000282832"/>
    </source>
</evidence>
<sequence>MKDWNWKNLGLLTFAVLLLSAIYCYVLYQLNVIPLGGKKAPTFVFLLVAQWFLVYRYSKDHSQEKYHFLKLFAYQYALIVLVGGFGAYGWHLFYESFTGKEVLQQFVIQSIAEIQKYSPQIESREGKEYLIQLVQGVQGITAGSIAKDEFVQKIALGFLPNLLISLYYKRL</sequence>
<reference evidence="2 3" key="1">
    <citation type="submission" date="2019-01" db="EMBL/GenBank/DDBJ databases">
        <authorList>
            <person name="Chen W.-M."/>
        </authorList>
    </citation>
    <scope>NUCLEOTIDE SEQUENCE [LARGE SCALE GENOMIC DNA]</scope>
    <source>
        <strain evidence="2 3">FSY-15</strain>
    </source>
</reference>
<dbReference type="EMBL" id="SACY01000001">
    <property type="protein sequence ID" value="RVU26815.1"/>
    <property type="molecule type" value="Genomic_DNA"/>
</dbReference>
<proteinExistence type="predicted"/>
<keyword evidence="1" id="KW-1133">Transmembrane helix</keyword>
<keyword evidence="1" id="KW-0812">Transmembrane</keyword>
<evidence type="ECO:0000313" key="2">
    <source>
        <dbReference type="EMBL" id="RVU26815.1"/>
    </source>
</evidence>
<organism evidence="2 3">
    <name type="scientific">Sandaracinomonas limnophila</name>
    <dbReference type="NCBI Taxonomy" id="1862386"/>
    <lineage>
        <taxon>Bacteria</taxon>
        <taxon>Pseudomonadati</taxon>
        <taxon>Bacteroidota</taxon>
        <taxon>Cytophagia</taxon>
        <taxon>Cytophagales</taxon>
        <taxon>Flectobacillaceae</taxon>
        <taxon>Sandaracinomonas</taxon>
    </lineage>
</organism>
<evidence type="ECO:0000256" key="1">
    <source>
        <dbReference type="SAM" id="Phobius"/>
    </source>
</evidence>
<comment type="caution">
    <text evidence="2">The sequence shown here is derived from an EMBL/GenBank/DDBJ whole genome shotgun (WGS) entry which is preliminary data.</text>
</comment>
<dbReference type="Proteomes" id="UP000282832">
    <property type="component" value="Unassembled WGS sequence"/>
</dbReference>
<gene>
    <name evidence="2" type="ORF">EOJ36_02125</name>
</gene>
<protein>
    <submittedName>
        <fullName evidence="2">DUF4199 domain-containing protein</fullName>
    </submittedName>
</protein>
<dbReference type="OrthoDB" id="963633at2"/>
<feature type="transmembrane region" description="Helical" evidence="1">
    <location>
        <begin position="69"/>
        <end position="90"/>
    </location>
</feature>
<dbReference type="RefSeq" id="WP_127802366.1">
    <property type="nucleotide sequence ID" value="NZ_SACY01000001.1"/>
</dbReference>
<feature type="transmembrane region" description="Helical" evidence="1">
    <location>
        <begin position="40"/>
        <end position="57"/>
    </location>
</feature>